<evidence type="ECO:0000256" key="1">
    <source>
        <dbReference type="SAM" id="MobiDB-lite"/>
    </source>
</evidence>
<organism evidence="2 3">
    <name type="scientific">Aldrovandia affinis</name>
    <dbReference type="NCBI Taxonomy" id="143900"/>
    <lineage>
        <taxon>Eukaryota</taxon>
        <taxon>Metazoa</taxon>
        <taxon>Chordata</taxon>
        <taxon>Craniata</taxon>
        <taxon>Vertebrata</taxon>
        <taxon>Euteleostomi</taxon>
        <taxon>Actinopterygii</taxon>
        <taxon>Neopterygii</taxon>
        <taxon>Teleostei</taxon>
        <taxon>Notacanthiformes</taxon>
        <taxon>Halosauridae</taxon>
        <taxon>Aldrovandia</taxon>
    </lineage>
</organism>
<reference evidence="2" key="1">
    <citation type="journal article" date="2023" name="Science">
        <title>Genome structures resolve the early diversification of teleost fishes.</title>
        <authorList>
            <person name="Parey E."/>
            <person name="Louis A."/>
            <person name="Montfort J."/>
            <person name="Bouchez O."/>
            <person name="Roques C."/>
            <person name="Iampietro C."/>
            <person name="Lluch J."/>
            <person name="Castinel A."/>
            <person name="Donnadieu C."/>
            <person name="Desvignes T."/>
            <person name="Floi Bucao C."/>
            <person name="Jouanno E."/>
            <person name="Wen M."/>
            <person name="Mejri S."/>
            <person name="Dirks R."/>
            <person name="Jansen H."/>
            <person name="Henkel C."/>
            <person name="Chen W.J."/>
            <person name="Zahm M."/>
            <person name="Cabau C."/>
            <person name="Klopp C."/>
            <person name="Thompson A.W."/>
            <person name="Robinson-Rechavi M."/>
            <person name="Braasch I."/>
            <person name="Lecointre G."/>
            <person name="Bobe J."/>
            <person name="Postlethwait J.H."/>
            <person name="Berthelot C."/>
            <person name="Roest Crollius H."/>
            <person name="Guiguen Y."/>
        </authorList>
    </citation>
    <scope>NUCLEOTIDE SEQUENCE</scope>
    <source>
        <strain evidence="2">NC1722</strain>
    </source>
</reference>
<accession>A0AAD7S1D7</accession>
<comment type="caution">
    <text evidence="2">The sequence shown here is derived from an EMBL/GenBank/DDBJ whole genome shotgun (WGS) entry which is preliminary data.</text>
</comment>
<name>A0AAD7S1D7_9TELE</name>
<dbReference type="Proteomes" id="UP001221898">
    <property type="component" value="Unassembled WGS sequence"/>
</dbReference>
<sequence>MTDGPRLDSAPGALAGVSRVGTPQPAGGETSRDGVKGHYFHTSPPAAGLKRPDPGVRVQRRGRDVARMPSHSALGGQGRVSVSAPFVKV</sequence>
<feature type="region of interest" description="Disordered" evidence="1">
    <location>
        <begin position="67"/>
        <end position="89"/>
    </location>
</feature>
<gene>
    <name evidence="2" type="ORF">AAFF_G00049180</name>
</gene>
<dbReference type="EMBL" id="JAINUG010000129">
    <property type="protein sequence ID" value="KAJ8394113.1"/>
    <property type="molecule type" value="Genomic_DNA"/>
</dbReference>
<evidence type="ECO:0000313" key="3">
    <source>
        <dbReference type="Proteomes" id="UP001221898"/>
    </source>
</evidence>
<evidence type="ECO:0000313" key="2">
    <source>
        <dbReference type="EMBL" id="KAJ8394113.1"/>
    </source>
</evidence>
<proteinExistence type="predicted"/>
<feature type="region of interest" description="Disordered" evidence="1">
    <location>
        <begin position="1"/>
        <end position="55"/>
    </location>
</feature>
<protein>
    <submittedName>
        <fullName evidence="2">Uncharacterized protein</fullName>
    </submittedName>
</protein>
<dbReference type="AlphaFoldDB" id="A0AAD7S1D7"/>
<keyword evidence="3" id="KW-1185">Reference proteome</keyword>